<dbReference type="InterPro" id="IPR001585">
    <property type="entry name" value="TAL/FSA"/>
</dbReference>
<dbReference type="GO" id="GO:0042182">
    <property type="term" value="P:ketone catabolic process"/>
    <property type="evidence" value="ECO:0007669"/>
    <property type="project" value="UniProtKB-ARBA"/>
</dbReference>
<comment type="subcellular location">
    <subcellularLocation>
        <location evidence="1">Cytoplasm</location>
    </subcellularLocation>
</comment>
<dbReference type="RefSeq" id="WP_106055679.1">
    <property type="nucleotide sequence ID" value="NZ_CALXOB010000002.1"/>
</dbReference>
<dbReference type="SUPFAM" id="SSF51569">
    <property type="entry name" value="Aldolase"/>
    <property type="match status" value="1"/>
</dbReference>
<dbReference type="NCBIfam" id="NF009299">
    <property type="entry name" value="PRK12656.1"/>
    <property type="match status" value="1"/>
</dbReference>
<evidence type="ECO:0000256" key="3">
    <source>
        <dbReference type="ARBA" id="ARBA00023270"/>
    </source>
</evidence>
<dbReference type="InterPro" id="IPR033919">
    <property type="entry name" value="TSA/FSA_arc/bac"/>
</dbReference>
<comment type="caution">
    <text evidence="4">The sequence shown here is derived from an EMBL/GenBank/DDBJ whole genome shotgun (WGS) entry which is preliminary data.</text>
</comment>
<evidence type="ECO:0000256" key="2">
    <source>
        <dbReference type="ARBA" id="ARBA00022490"/>
    </source>
</evidence>
<name>A0A844G8G2_9BACT</name>
<dbReference type="EMBL" id="VUNS01000022">
    <property type="protein sequence ID" value="MST98718.1"/>
    <property type="molecule type" value="Genomic_DNA"/>
</dbReference>
<keyword evidence="2" id="KW-0963">Cytoplasm</keyword>
<protein>
    <submittedName>
        <fullName evidence="4">Fructose-6-phosphate aldolase</fullName>
    </submittedName>
</protein>
<dbReference type="Pfam" id="PF00923">
    <property type="entry name" value="TAL_FSA"/>
    <property type="match status" value="1"/>
</dbReference>
<dbReference type="Gene3D" id="3.20.20.70">
    <property type="entry name" value="Aldolase class I"/>
    <property type="match status" value="1"/>
</dbReference>
<keyword evidence="5" id="KW-1185">Reference proteome</keyword>
<evidence type="ECO:0000313" key="5">
    <source>
        <dbReference type="Proteomes" id="UP000435649"/>
    </source>
</evidence>
<dbReference type="FunFam" id="3.20.20.70:FF:000018">
    <property type="entry name" value="Probable transaldolase"/>
    <property type="match status" value="1"/>
</dbReference>
<sequence>MLYLLDTANIGEIEKAAAVFPLAGVTTNPTIIAQEKRDFFAILKEIRAIIGEKMLHAQVLGETCDEIIRDAEALQEKIGGNLYIKVPVSTEGYKAMPRLKARGMKVTATAIYTPGQALLAANCGVDFTAPYLNRIDNISGMGVTVVQMITDLFRIHSMPTRVLAASFKNVQQVNDVSLAGCQAITIGPDILWHLAEHPLTDMSIEQFNRDWRAVYGPGKCVYNLD</sequence>
<dbReference type="GO" id="GO:0005737">
    <property type="term" value="C:cytoplasm"/>
    <property type="evidence" value="ECO:0007669"/>
    <property type="project" value="UniProtKB-SubCell"/>
</dbReference>
<accession>A0A844G8G2</accession>
<organism evidence="4 5">
    <name type="scientific">Victivallis lenta</name>
    <dbReference type="NCBI Taxonomy" id="2606640"/>
    <lineage>
        <taxon>Bacteria</taxon>
        <taxon>Pseudomonadati</taxon>
        <taxon>Lentisphaerota</taxon>
        <taxon>Lentisphaeria</taxon>
        <taxon>Victivallales</taxon>
        <taxon>Victivallaceae</taxon>
        <taxon>Victivallis</taxon>
    </lineage>
</organism>
<dbReference type="GO" id="GO:0005975">
    <property type="term" value="P:carbohydrate metabolic process"/>
    <property type="evidence" value="ECO:0007669"/>
    <property type="project" value="InterPro"/>
</dbReference>
<dbReference type="Proteomes" id="UP000435649">
    <property type="component" value="Unassembled WGS sequence"/>
</dbReference>
<reference evidence="4 5" key="1">
    <citation type="submission" date="2019-08" db="EMBL/GenBank/DDBJ databases">
        <title>In-depth cultivation of the pig gut microbiome towards novel bacterial diversity and tailored functional studies.</title>
        <authorList>
            <person name="Wylensek D."/>
            <person name="Hitch T.C.A."/>
            <person name="Clavel T."/>
        </authorList>
    </citation>
    <scope>NUCLEOTIDE SEQUENCE [LARGE SCALE GENOMIC DNA]</scope>
    <source>
        <strain evidence="4 5">BBE-744-WT-12</strain>
    </source>
</reference>
<keyword evidence="3" id="KW-0704">Schiff base</keyword>
<proteinExistence type="predicted"/>
<dbReference type="PANTHER" id="PTHR10683:SF36">
    <property type="entry name" value="TRANSALDOLASE"/>
    <property type="match status" value="1"/>
</dbReference>
<dbReference type="PROSITE" id="PS01054">
    <property type="entry name" value="TRANSALDOLASE_1"/>
    <property type="match status" value="1"/>
</dbReference>
<dbReference type="CDD" id="cd00956">
    <property type="entry name" value="Transaldolase_FSA"/>
    <property type="match status" value="1"/>
</dbReference>
<evidence type="ECO:0000256" key="1">
    <source>
        <dbReference type="ARBA" id="ARBA00004496"/>
    </source>
</evidence>
<evidence type="ECO:0000313" key="4">
    <source>
        <dbReference type="EMBL" id="MST98718.1"/>
    </source>
</evidence>
<gene>
    <name evidence="4" type="ORF">FYJ85_16890</name>
</gene>
<dbReference type="GO" id="GO:0016832">
    <property type="term" value="F:aldehyde-lyase activity"/>
    <property type="evidence" value="ECO:0007669"/>
    <property type="project" value="InterPro"/>
</dbReference>
<dbReference type="InterPro" id="IPR013785">
    <property type="entry name" value="Aldolase_TIM"/>
</dbReference>
<dbReference type="AlphaFoldDB" id="A0A844G8G2"/>
<dbReference type="InterPro" id="IPR018225">
    <property type="entry name" value="Transaldolase_AS"/>
</dbReference>
<dbReference type="PANTHER" id="PTHR10683">
    <property type="entry name" value="TRANSALDOLASE"/>
    <property type="match status" value="1"/>
</dbReference>